<protein>
    <submittedName>
        <fullName evidence="1">Uncharacterized protein</fullName>
    </submittedName>
</protein>
<evidence type="ECO:0000313" key="1">
    <source>
        <dbReference type="EMBL" id="KAK8481163.1"/>
    </source>
</evidence>
<name>A0ABR1ZLF9_9ROSI</name>
<proteinExistence type="predicted"/>
<keyword evidence="2" id="KW-1185">Reference proteome</keyword>
<gene>
    <name evidence="1" type="ORF">V6N12_073872</name>
</gene>
<sequence length="160" mass="16343">MRQVTYDQLGNLLNLSCPKLVSSTTPTATTVSVVPPTQPSHAHVDSHAADTGSGSNSSVEVVAKGTINGTDLADVSVSESTGPADCAPLVGLVDLVVSSNEVDHAHVASPTSTSDATNVLAASMHLHVSTTPLSVHDAIADPKWSQAVLAEFHALQANDT</sequence>
<dbReference type="EMBL" id="JBBPBM010001927">
    <property type="protein sequence ID" value="KAK8481163.1"/>
    <property type="molecule type" value="Genomic_DNA"/>
</dbReference>
<accession>A0ABR1ZLF9</accession>
<reference evidence="1 2" key="1">
    <citation type="journal article" date="2024" name="G3 (Bethesda)">
        <title>Genome assembly of Hibiscus sabdariffa L. provides insights into metabolisms of medicinal natural products.</title>
        <authorList>
            <person name="Kim T."/>
        </authorList>
    </citation>
    <scope>NUCLEOTIDE SEQUENCE [LARGE SCALE GENOMIC DNA]</scope>
    <source>
        <strain evidence="1">TK-2024</strain>
        <tissue evidence="1">Old leaves</tissue>
    </source>
</reference>
<organism evidence="1 2">
    <name type="scientific">Hibiscus sabdariffa</name>
    <name type="common">roselle</name>
    <dbReference type="NCBI Taxonomy" id="183260"/>
    <lineage>
        <taxon>Eukaryota</taxon>
        <taxon>Viridiplantae</taxon>
        <taxon>Streptophyta</taxon>
        <taxon>Embryophyta</taxon>
        <taxon>Tracheophyta</taxon>
        <taxon>Spermatophyta</taxon>
        <taxon>Magnoliopsida</taxon>
        <taxon>eudicotyledons</taxon>
        <taxon>Gunneridae</taxon>
        <taxon>Pentapetalae</taxon>
        <taxon>rosids</taxon>
        <taxon>malvids</taxon>
        <taxon>Malvales</taxon>
        <taxon>Malvaceae</taxon>
        <taxon>Malvoideae</taxon>
        <taxon>Hibiscus</taxon>
    </lineage>
</organism>
<comment type="caution">
    <text evidence="1">The sequence shown here is derived from an EMBL/GenBank/DDBJ whole genome shotgun (WGS) entry which is preliminary data.</text>
</comment>
<dbReference type="Proteomes" id="UP001472677">
    <property type="component" value="Unassembled WGS sequence"/>
</dbReference>
<evidence type="ECO:0000313" key="2">
    <source>
        <dbReference type="Proteomes" id="UP001472677"/>
    </source>
</evidence>